<feature type="transmembrane region" description="Helical" evidence="1">
    <location>
        <begin position="104"/>
        <end position="127"/>
    </location>
</feature>
<sequence>MRSATIASCGPFVHSPSQTIAGHPKHGHWTAEVQLEFTLAADTQGPMGRLFQATDPHEVLSVRMSSIDMRNTSSMDNEHVNRSFVSLKKGHIMGRSRHSAKHRIYIVGFSVVLIAMLALYAAGNVFFSPISNMSRNWNVTFPHGAYVTFHKEDIGFQGDGTRFTTITILRFSNVENTVLDTDDYSAPSEEDFDTINSVEKELQIPSLNMDSNHHYQAKRIYNHNGILLIISDNNQQFYCYEFLQ</sequence>
<protein>
    <submittedName>
        <fullName evidence="2">Uncharacterized protein</fullName>
    </submittedName>
</protein>
<dbReference type="OrthoDB" id="2039553at2"/>
<keyword evidence="3" id="KW-1185">Reference proteome</keyword>
<dbReference type="RefSeq" id="WP_143249327.1">
    <property type="nucleotide sequence ID" value="NZ_CP062938.1"/>
</dbReference>
<dbReference type="EMBL" id="CP062938">
    <property type="protein sequence ID" value="QOL32006.1"/>
    <property type="molecule type" value="Genomic_DNA"/>
</dbReference>
<proteinExistence type="predicted"/>
<dbReference type="Proteomes" id="UP000593943">
    <property type="component" value="Chromosome"/>
</dbReference>
<dbReference type="AlphaFoldDB" id="A0A7L9SQ85"/>
<accession>A0A7L9SQ85</accession>
<keyword evidence="1" id="KW-0472">Membrane</keyword>
<keyword evidence="1" id="KW-1133">Transmembrane helix</keyword>
<dbReference type="KEGG" id="beu:BE0216_05650"/>
<gene>
    <name evidence="2" type="ORF">BE0216_05650</name>
</gene>
<keyword evidence="1" id="KW-0812">Transmembrane</keyword>
<evidence type="ECO:0000256" key="1">
    <source>
        <dbReference type="SAM" id="Phobius"/>
    </source>
</evidence>
<organism evidence="2 3">
    <name type="scientific">Bifidobacterium eulemuris</name>
    <dbReference type="NCBI Taxonomy" id="1765219"/>
    <lineage>
        <taxon>Bacteria</taxon>
        <taxon>Bacillati</taxon>
        <taxon>Actinomycetota</taxon>
        <taxon>Actinomycetes</taxon>
        <taxon>Bifidobacteriales</taxon>
        <taxon>Bifidobacteriaceae</taxon>
        <taxon>Bifidobacterium</taxon>
    </lineage>
</organism>
<name>A0A7L9SQ85_9BIFI</name>
<evidence type="ECO:0000313" key="2">
    <source>
        <dbReference type="EMBL" id="QOL32006.1"/>
    </source>
</evidence>
<reference evidence="2 3" key="1">
    <citation type="submission" date="2020-10" db="EMBL/GenBank/DDBJ databases">
        <title>Genome sequencing of Bifidobacterium eulemuris_DSMZ_100216.</title>
        <authorList>
            <person name="Kim J."/>
        </authorList>
    </citation>
    <scope>NUCLEOTIDE SEQUENCE [LARGE SCALE GENOMIC DNA]</scope>
    <source>
        <strain evidence="2 3">DSM 100216</strain>
    </source>
</reference>
<evidence type="ECO:0000313" key="3">
    <source>
        <dbReference type="Proteomes" id="UP000593943"/>
    </source>
</evidence>